<feature type="transmembrane region" description="Helical" evidence="4">
    <location>
        <begin position="55"/>
        <end position="75"/>
    </location>
</feature>
<dbReference type="RefSeq" id="WP_220500119.1">
    <property type="nucleotide sequence ID" value="NZ_JACJII010000001.1"/>
</dbReference>
<feature type="region of interest" description="Disordered" evidence="3">
    <location>
        <begin position="1"/>
        <end position="52"/>
    </location>
</feature>
<dbReference type="Proteomes" id="UP000539313">
    <property type="component" value="Unassembled WGS sequence"/>
</dbReference>
<feature type="compositionally biased region" description="Pro residues" evidence="3">
    <location>
        <begin position="22"/>
        <end position="41"/>
    </location>
</feature>
<organism evidence="5 6">
    <name type="scientific">Thermomonospora cellulosilytica</name>
    <dbReference type="NCBI Taxonomy" id="1411118"/>
    <lineage>
        <taxon>Bacteria</taxon>
        <taxon>Bacillati</taxon>
        <taxon>Actinomycetota</taxon>
        <taxon>Actinomycetes</taxon>
        <taxon>Streptosporangiales</taxon>
        <taxon>Thermomonosporaceae</taxon>
        <taxon>Thermomonospora</taxon>
    </lineage>
</organism>
<comment type="caution">
    <text evidence="5">The sequence shown here is derived from an EMBL/GenBank/DDBJ whole genome shotgun (WGS) entry which is preliminary data.</text>
</comment>
<dbReference type="GO" id="GO:0004252">
    <property type="term" value="F:serine-type endopeptidase activity"/>
    <property type="evidence" value="ECO:0007669"/>
    <property type="project" value="InterPro"/>
</dbReference>
<dbReference type="EC" id="3.4.21.-" evidence="5"/>
<dbReference type="InterPro" id="IPR001940">
    <property type="entry name" value="Peptidase_S1C"/>
</dbReference>
<keyword evidence="2 5" id="KW-0378">Hydrolase</keyword>
<dbReference type="PANTHER" id="PTHR43343">
    <property type="entry name" value="PEPTIDASE S12"/>
    <property type="match status" value="1"/>
</dbReference>
<feature type="compositionally biased region" description="Basic residues" evidence="3">
    <location>
        <begin position="1"/>
        <end position="10"/>
    </location>
</feature>
<evidence type="ECO:0000256" key="3">
    <source>
        <dbReference type="SAM" id="MobiDB-lite"/>
    </source>
</evidence>
<dbReference type="InterPro" id="IPR009003">
    <property type="entry name" value="Peptidase_S1_PA"/>
</dbReference>
<evidence type="ECO:0000256" key="1">
    <source>
        <dbReference type="ARBA" id="ARBA00022670"/>
    </source>
</evidence>
<dbReference type="PRINTS" id="PR00834">
    <property type="entry name" value="PROTEASES2C"/>
</dbReference>
<dbReference type="InterPro" id="IPR051201">
    <property type="entry name" value="Chloro_Bact_Ser_Proteases"/>
</dbReference>
<dbReference type="Gene3D" id="2.40.10.120">
    <property type="match status" value="1"/>
</dbReference>
<dbReference type="AlphaFoldDB" id="A0A7W3MWQ9"/>
<evidence type="ECO:0000313" key="6">
    <source>
        <dbReference type="Proteomes" id="UP000539313"/>
    </source>
</evidence>
<dbReference type="SUPFAM" id="SSF50494">
    <property type="entry name" value="Trypsin-like serine proteases"/>
    <property type="match status" value="1"/>
</dbReference>
<name>A0A7W3MWQ9_9ACTN</name>
<dbReference type="Pfam" id="PF13365">
    <property type="entry name" value="Trypsin_2"/>
    <property type="match status" value="1"/>
</dbReference>
<evidence type="ECO:0000313" key="5">
    <source>
        <dbReference type="EMBL" id="MBA9003293.1"/>
    </source>
</evidence>
<keyword evidence="1 5" id="KW-0645">Protease</keyword>
<reference evidence="5 6" key="1">
    <citation type="submission" date="2020-08" db="EMBL/GenBank/DDBJ databases">
        <title>Sequencing the genomes of 1000 actinobacteria strains.</title>
        <authorList>
            <person name="Klenk H.-P."/>
        </authorList>
    </citation>
    <scope>NUCLEOTIDE SEQUENCE [LARGE SCALE GENOMIC DNA]</scope>
    <source>
        <strain evidence="5 6">DSM 45823</strain>
    </source>
</reference>
<evidence type="ECO:0000256" key="2">
    <source>
        <dbReference type="ARBA" id="ARBA00022801"/>
    </source>
</evidence>
<gene>
    <name evidence="5" type="ORF">HNR21_002175</name>
</gene>
<dbReference type="PANTHER" id="PTHR43343:SF3">
    <property type="entry name" value="PROTEASE DO-LIKE 8, CHLOROPLASTIC"/>
    <property type="match status" value="1"/>
</dbReference>
<evidence type="ECO:0000256" key="4">
    <source>
        <dbReference type="SAM" id="Phobius"/>
    </source>
</evidence>
<keyword evidence="4" id="KW-0812">Transmembrane</keyword>
<sequence length="301" mass="31240">MHQYTGRHARRREDYTATRELPLPPPLYAPDPRTAPPPWPAQRPQRRRRRRSGHAPVLVVAVLLAALVGAVAGTAGTRVLDERSEVLPQTRTAGADMPAGLTAVANRMRRSVVSIEVRRAGSRSTGSGFVIDRQGHVLTNAHVVEGAFGVTVTLADRRVRRAEIVGLDTAEDVAVLTIGAAGLPVPPMGGSDQVRVGDQVLAFGSPLGLAGTVTFGIVSALDRQVGIGDGRTIRAVQTDAAINPGNSGGPLVNTRGQVIGVNTAIATLGEGRAPGGSIGIGFAIPIDRAMAVAAQLLGSTQ</sequence>
<accession>A0A7W3MWQ9</accession>
<keyword evidence="6" id="KW-1185">Reference proteome</keyword>
<keyword evidence="4" id="KW-0472">Membrane</keyword>
<protein>
    <submittedName>
        <fullName evidence="5">Putative serine protease PepD</fullName>
        <ecNumber evidence="5">3.4.21.-</ecNumber>
    </submittedName>
</protein>
<keyword evidence="4" id="KW-1133">Transmembrane helix</keyword>
<dbReference type="EMBL" id="JACJII010000001">
    <property type="protein sequence ID" value="MBA9003293.1"/>
    <property type="molecule type" value="Genomic_DNA"/>
</dbReference>
<dbReference type="GO" id="GO:0006508">
    <property type="term" value="P:proteolysis"/>
    <property type="evidence" value="ECO:0007669"/>
    <property type="project" value="UniProtKB-KW"/>
</dbReference>
<proteinExistence type="predicted"/>